<comment type="similarity">
    <text evidence="2">Belongs to the ribonucleoside diphosphate reductase small chain family.</text>
</comment>
<reference evidence="13" key="1">
    <citation type="submission" date="2017-04" db="EMBL/GenBank/DDBJ databases">
        <title>Genome sequence of delphinid gammaherpesvirus 1 from an Atlantic bottlenose dolphin (Tursiops truncatus).</title>
        <authorList>
            <person name="Davison A.J."/>
            <person name="Subramaniam K."/>
            <person name="Kerr K."/>
            <person name="Jacob J.J."/>
            <person name="Landrau-Giovannetti N."/>
            <person name="Waltzek T.B."/>
        </authorList>
    </citation>
    <scope>NUCLEOTIDE SEQUENCE [LARGE SCALE GENOMIC DNA]</scope>
    <source>
        <strain evidence="13">Sarasota</strain>
    </source>
</reference>
<evidence type="ECO:0000256" key="8">
    <source>
        <dbReference type="ARBA" id="ARBA00022989"/>
    </source>
</evidence>
<evidence type="ECO:0000313" key="13">
    <source>
        <dbReference type="EMBL" id="ARW78122.1"/>
    </source>
</evidence>
<dbReference type="SUPFAM" id="SSF47240">
    <property type="entry name" value="Ferritin-like"/>
    <property type="match status" value="1"/>
</dbReference>
<dbReference type="EC" id="1.17.4.1" evidence="3"/>
<dbReference type="InterPro" id="IPR034715">
    <property type="entry name" value="HSV_RIR2"/>
</dbReference>
<organism evidence="13">
    <name type="scientific">Common bottlenose dolphin gammaherpesvirus 1 strain Sarasota</name>
    <dbReference type="NCBI Taxonomy" id="2022783"/>
    <lineage>
        <taxon>Viruses</taxon>
        <taxon>Duplodnaviria</taxon>
        <taxon>Heunggongvirae</taxon>
        <taxon>Peploviricota</taxon>
        <taxon>Herviviricetes</taxon>
        <taxon>Herpesvirales</taxon>
        <taxon>Orthoherpesviridae</taxon>
        <taxon>Gammaherpesvirinae</taxon>
        <taxon>Bossavirus</taxon>
        <taxon>Bossavirus delphinidgamma1</taxon>
        <taxon>Delphinid gammaherpesvirus 1</taxon>
    </lineage>
</organism>
<dbReference type="Pfam" id="PF00268">
    <property type="entry name" value="Ribonuc_red_sm"/>
    <property type="match status" value="1"/>
</dbReference>
<evidence type="ECO:0000256" key="4">
    <source>
        <dbReference type="ARBA" id="ARBA00022692"/>
    </source>
</evidence>
<evidence type="ECO:0000256" key="3">
    <source>
        <dbReference type="ARBA" id="ARBA00012274"/>
    </source>
</evidence>
<dbReference type="RefSeq" id="YP_009388560.1">
    <property type="nucleotide sequence ID" value="NC_035117.1"/>
</dbReference>
<evidence type="ECO:0000256" key="2">
    <source>
        <dbReference type="ARBA" id="ARBA00009303"/>
    </source>
</evidence>
<dbReference type="InterPro" id="IPR030475">
    <property type="entry name" value="RNR_small_AS"/>
</dbReference>
<evidence type="ECO:0000256" key="12">
    <source>
        <dbReference type="SAM" id="Phobius"/>
    </source>
</evidence>
<gene>
    <name evidence="13" type="primary">ORF60</name>
</gene>
<dbReference type="GO" id="GO:0046872">
    <property type="term" value="F:metal ion binding"/>
    <property type="evidence" value="ECO:0007669"/>
    <property type="project" value="UniProtKB-KW"/>
</dbReference>
<sequence>MESVKRFLYACDHEGFLKLTLETFQNRWLPSQINLTHDVKCLQLLNQRDTEFYKFLFTFLGMAECLVNLNIDELLAHFNGHDVKHYYAEQVAMENIHAKTYANILNVFFKNNVGETYRYAEDIMNDEALVKKINWLREYVKTAEKRSEKVLLFLLVEGIFFISSFYSIGLLRPRGLMNGVCLANDYISRDEMLHTRAAALLYNTMVPEEEKPSLAWIYQLFNEAVEVEYNFIRAKGEGVTMVDINDIKTFLMATADRILQSINVKPLYGVSPPPSCPLTYVGSIKNINFFERENTDYSALVTDDL</sequence>
<dbReference type="InterPro" id="IPR012348">
    <property type="entry name" value="RNR-like"/>
</dbReference>
<name>A0A1Z1NEH7_9GAMA</name>
<keyword evidence="6" id="KW-0479">Metal-binding</keyword>
<protein>
    <recommendedName>
        <fullName evidence="3">ribonucleoside-diphosphate reductase</fullName>
        <ecNumber evidence="3">1.17.4.1</ecNumber>
    </recommendedName>
</protein>
<dbReference type="PANTHER" id="PTHR23409:SF18">
    <property type="entry name" value="RIBONUCLEOSIDE-DIPHOSPHATE REDUCTASE SUBUNIT M2"/>
    <property type="match status" value="1"/>
</dbReference>
<dbReference type="PROSITE" id="PS00368">
    <property type="entry name" value="RIBORED_SMALL"/>
    <property type="match status" value="1"/>
</dbReference>
<dbReference type="GO" id="GO:0004748">
    <property type="term" value="F:ribonucleoside-diphosphate reductase activity, thioredoxin disulfide as acceptor"/>
    <property type="evidence" value="ECO:0007669"/>
    <property type="project" value="UniProtKB-EC"/>
</dbReference>
<proteinExistence type="inferred from homology"/>
<dbReference type="EMBL" id="KY965444">
    <property type="protein sequence ID" value="ARW78122.1"/>
    <property type="molecule type" value="Genomic_DNA"/>
</dbReference>
<dbReference type="InterPro" id="IPR033909">
    <property type="entry name" value="RNR_small"/>
</dbReference>
<dbReference type="Proteomes" id="UP000214863">
    <property type="component" value="Segment"/>
</dbReference>
<keyword evidence="14" id="KW-1185">Reference proteome</keyword>
<evidence type="ECO:0000256" key="10">
    <source>
        <dbReference type="ARBA" id="ARBA00023004"/>
    </source>
</evidence>
<comment type="cofactor">
    <cofactor evidence="1">
        <name>Fe cation</name>
        <dbReference type="ChEBI" id="CHEBI:24875"/>
    </cofactor>
</comment>
<dbReference type="KEGG" id="vg:33194270"/>
<accession>A0A1Z1NEH7</accession>
<dbReference type="Gene3D" id="1.10.620.20">
    <property type="entry name" value="Ribonucleotide Reductase, subunit A"/>
    <property type="match status" value="1"/>
</dbReference>
<keyword evidence="10" id="KW-0408">Iron</keyword>
<dbReference type="GO" id="GO:0009263">
    <property type="term" value="P:deoxyribonucleotide biosynthetic process"/>
    <property type="evidence" value="ECO:0007669"/>
    <property type="project" value="InterPro"/>
</dbReference>
<feature type="transmembrane region" description="Helical" evidence="12">
    <location>
        <begin position="150"/>
        <end position="171"/>
    </location>
</feature>
<dbReference type="InterPro" id="IPR000358">
    <property type="entry name" value="RNR_small_fam"/>
</dbReference>
<dbReference type="InterPro" id="IPR009078">
    <property type="entry name" value="Ferritin-like_SF"/>
</dbReference>
<keyword evidence="5" id="KW-0235">DNA replication</keyword>
<evidence type="ECO:0000256" key="9">
    <source>
        <dbReference type="ARBA" id="ARBA00023002"/>
    </source>
</evidence>
<keyword evidence="9 13" id="KW-0560">Oxidoreductase</keyword>
<dbReference type="GeneID" id="33194270"/>
<evidence type="ECO:0000256" key="1">
    <source>
        <dbReference type="ARBA" id="ARBA00001962"/>
    </source>
</evidence>
<evidence type="ECO:0000256" key="6">
    <source>
        <dbReference type="ARBA" id="ARBA00022723"/>
    </source>
</evidence>
<dbReference type="CDD" id="cd01049">
    <property type="entry name" value="RNRR2"/>
    <property type="match status" value="1"/>
</dbReference>
<evidence type="ECO:0000256" key="11">
    <source>
        <dbReference type="ARBA" id="ARBA00023136"/>
    </source>
</evidence>
<keyword evidence="8 12" id="KW-1133">Transmembrane helix</keyword>
<evidence type="ECO:0000256" key="7">
    <source>
        <dbReference type="ARBA" id="ARBA00022870"/>
    </source>
</evidence>
<dbReference type="GO" id="GO:0006260">
    <property type="term" value="P:DNA replication"/>
    <property type="evidence" value="ECO:0007669"/>
    <property type="project" value="UniProtKB-KW"/>
</dbReference>
<keyword evidence="7" id="KW-1043">Host membrane</keyword>
<evidence type="ECO:0000313" key="14">
    <source>
        <dbReference type="Proteomes" id="UP000214863"/>
    </source>
</evidence>
<keyword evidence="4 12" id="KW-0812">Transmembrane</keyword>
<dbReference type="HAMAP" id="MF_04028">
    <property type="entry name" value="HSV_RIR2"/>
    <property type="match status" value="1"/>
</dbReference>
<evidence type="ECO:0000256" key="5">
    <source>
        <dbReference type="ARBA" id="ARBA00022705"/>
    </source>
</evidence>
<keyword evidence="11 12" id="KW-0472">Membrane</keyword>
<dbReference type="PANTHER" id="PTHR23409">
    <property type="entry name" value="RIBONUCLEOSIDE-DIPHOSPHATE REDUCTASE SMALL CHAIN"/>
    <property type="match status" value="1"/>
</dbReference>
<dbReference type="UniPathway" id="UPA00326"/>